<dbReference type="PROSITE" id="PS01174">
    <property type="entry name" value="LIPASE_GDXG_SER"/>
    <property type="match status" value="1"/>
</dbReference>
<evidence type="ECO:0000256" key="2">
    <source>
        <dbReference type="ARBA" id="ARBA00022801"/>
    </source>
</evidence>
<gene>
    <name evidence="5" type="ORF">Z051_03330</name>
</gene>
<accession>A0A0M8PLS4</accession>
<name>A0A0M8PLS4_RHORH</name>
<dbReference type="InterPro" id="IPR029058">
    <property type="entry name" value="AB_hydrolase_fold"/>
</dbReference>
<evidence type="ECO:0000259" key="4">
    <source>
        <dbReference type="Pfam" id="PF07859"/>
    </source>
</evidence>
<dbReference type="InterPro" id="IPR033140">
    <property type="entry name" value="Lipase_GDXG_put_SER_AS"/>
</dbReference>
<evidence type="ECO:0000313" key="6">
    <source>
        <dbReference type="Proteomes" id="UP000037712"/>
    </source>
</evidence>
<dbReference type="AlphaFoldDB" id="A0A0M8PLS4"/>
<evidence type="ECO:0000256" key="1">
    <source>
        <dbReference type="ARBA" id="ARBA00010515"/>
    </source>
</evidence>
<comment type="caution">
    <text evidence="5">The sequence shown here is derived from an EMBL/GenBank/DDBJ whole genome shotgun (WGS) entry which is preliminary data.</text>
</comment>
<dbReference type="SUPFAM" id="SSF53474">
    <property type="entry name" value="alpha/beta-Hydrolases"/>
    <property type="match status" value="1"/>
</dbReference>
<reference evidence="5 6" key="1">
    <citation type="journal article" date="2015" name="Genome Announc.">
        <title>Draft Genome Sequence of Rhodococcus rhodochrous Strain KG-21, a Soil Isolate from Oil Fields of Krishna-Godavari Basin, India.</title>
        <authorList>
            <person name="Dawar C."/>
            <person name="Aggarwal R.K."/>
        </authorList>
    </citation>
    <scope>NUCLEOTIDE SEQUENCE [LARGE SCALE GENOMIC DNA]</scope>
    <source>
        <strain evidence="5 6">KG-21</strain>
    </source>
</reference>
<feature type="active site" evidence="3">
    <location>
        <position position="156"/>
    </location>
</feature>
<dbReference type="PANTHER" id="PTHR48081">
    <property type="entry name" value="AB HYDROLASE SUPERFAMILY PROTEIN C4A8.06C"/>
    <property type="match status" value="1"/>
</dbReference>
<dbReference type="PANTHER" id="PTHR48081:SF8">
    <property type="entry name" value="ALPHA_BETA HYDROLASE FOLD-3 DOMAIN-CONTAINING PROTEIN-RELATED"/>
    <property type="match status" value="1"/>
</dbReference>
<organism evidence="5 6">
    <name type="scientific">Rhodococcus rhodochrous KG-21</name>
    <dbReference type="NCBI Taxonomy" id="1441923"/>
    <lineage>
        <taxon>Bacteria</taxon>
        <taxon>Bacillati</taxon>
        <taxon>Actinomycetota</taxon>
        <taxon>Actinomycetes</taxon>
        <taxon>Mycobacteriales</taxon>
        <taxon>Nocardiaceae</taxon>
        <taxon>Rhodococcus</taxon>
    </lineage>
</organism>
<feature type="domain" description="Alpha/beta hydrolase fold-3" evidence="4">
    <location>
        <begin position="79"/>
        <end position="282"/>
    </location>
</feature>
<keyword evidence="2" id="KW-0378">Hydrolase</keyword>
<dbReference type="EMBL" id="AZYO01000004">
    <property type="protein sequence ID" value="KOS57535.1"/>
    <property type="molecule type" value="Genomic_DNA"/>
</dbReference>
<reference evidence="6" key="2">
    <citation type="submission" date="2015-01" db="EMBL/GenBank/DDBJ databases">
        <title>Draft genome sequence of potential hydrocarbon metabolising strain of Rhodococcus rhodochrous.</title>
        <authorList>
            <person name="Aggarwal R.K."/>
            <person name="Dawar C."/>
        </authorList>
    </citation>
    <scope>NUCLEOTIDE SEQUENCE [LARGE SCALE GENOMIC DNA]</scope>
    <source>
        <strain evidence="6">KG-21</strain>
    </source>
</reference>
<proteinExistence type="inferred from homology"/>
<dbReference type="Proteomes" id="UP000037712">
    <property type="component" value="Unassembled WGS sequence"/>
</dbReference>
<dbReference type="Gene3D" id="3.40.50.1820">
    <property type="entry name" value="alpha/beta hydrolase"/>
    <property type="match status" value="1"/>
</dbReference>
<dbReference type="GO" id="GO:0016787">
    <property type="term" value="F:hydrolase activity"/>
    <property type="evidence" value="ECO:0007669"/>
    <property type="project" value="UniProtKB-KW"/>
</dbReference>
<evidence type="ECO:0000313" key="5">
    <source>
        <dbReference type="EMBL" id="KOS57535.1"/>
    </source>
</evidence>
<dbReference type="Pfam" id="PF07859">
    <property type="entry name" value="Abhydrolase_3"/>
    <property type="match status" value="1"/>
</dbReference>
<dbReference type="InterPro" id="IPR013094">
    <property type="entry name" value="AB_hydrolase_3"/>
</dbReference>
<dbReference type="PATRIC" id="fig|1441923.3.peg.719"/>
<evidence type="ECO:0000256" key="3">
    <source>
        <dbReference type="PROSITE-ProRule" id="PRU10038"/>
    </source>
</evidence>
<sequence length="312" mass="34126">MPLDPIAQKMIDDSRASGRPNAHLLPVETARQNFEDTFRALAKPEIHRTIDVAIPTRDGERIRGRLYLPSGDAALPLTVYFHGGGWLLGSIDSHDVTTRRLANASGSAVLSVDYRRGPDYRFPTAVYDAVDALEWAVSAETQLPVDCSRVAVAGDSAGGNLAAALSLHVRDTGSVLLRHQLLVYPVTTCDLDRGFDDEYQAIMLERDEMQWHQDNYLPTPEFADDPRVDVLSADLTGLPETTIILAECDPIRPQGELYAEAAQAAGVELEVHRTPGMVHGFFGLDEVFPAATSAMEFAGARLARAFDSELIR</sequence>
<comment type="similarity">
    <text evidence="1">Belongs to the 'GDXG' lipolytic enzyme family.</text>
</comment>
<protein>
    <submittedName>
        <fullName evidence="5">Esterase</fullName>
    </submittedName>
</protein>
<dbReference type="InterPro" id="IPR050300">
    <property type="entry name" value="GDXG_lipolytic_enzyme"/>
</dbReference>